<accession>A0A023FR61</accession>
<feature type="signal peptide" evidence="1">
    <location>
        <begin position="1"/>
        <end position="17"/>
    </location>
</feature>
<proteinExistence type="evidence at transcript level"/>
<dbReference type="EMBL" id="GBBK01000201">
    <property type="protein sequence ID" value="JAC24281.1"/>
    <property type="molecule type" value="mRNA"/>
</dbReference>
<evidence type="ECO:0000256" key="1">
    <source>
        <dbReference type="SAM" id="SignalP"/>
    </source>
</evidence>
<evidence type="ECO:0000313" key="2">
    <source>
        <dbReference type="EMBL" id="JAC24281.1"/>
    </source>
</evidence>
<feature type="chain" id="PRO_5001521202" evidence="1">
    <location>
        <begin position="18"/>
        <end position="223"/>
    </location>
</feature>
<organism evidence="2">
    <name type="scientific">Amblyomma cajennense</name>
    <name type="common">Cayenne tick</name>
    <name type="synonym">Acarus cajennensis</name>
    <dbReference type="NCBI Taxonomy" id="34607"/>
    <lineage>
        <taxon>Eukaryota</taxon>
        <taxon>Metazoa</taxon>
        <taxon>Ecdysozoa</taxon>
        <taxon>Arthropoda</taxon>
        <taxon>Chelicerata</taxon>
        <taxon>Arachnida</taxon>
        <taxon>Acari</taxon>
        <taxon>Parasitiformes</taxon>
        <taxon>Ixodida</taxon>
        <taxon>Ixodoidea</taxon>
        <taxon>Ixodidae</taxon>
        <taxon>Amblyomminae</taxon>
        <taxon>Amblyomma</taxon>
    </lineage>
</organism>
<sequence length="223" mass="24572">MQQYCLIALAVLSCASAGTVQEANHFMDLVLEQHLPPLVRGSHALYPGARIPDFHFKILKTGITNRDLKANISEGFIHGFDNGVHRLGNCDPPMLIDGNTTVNCVLNMTGIGATLTATTKGDSLVGTIKTIWVNVTLKKETVLRVGVTALAGRTASLQTFFMEKLKLKTKYDSHLSLNDDREDQFEELIEEKVRDILISAVYNPYKDLFARAVEIGTPAFPRA</sequence>
<reference evidence="2" key="1">
    <citation type="submission" date="2014-03" db="EMBL/GenBank/DDBJ databases">
        <title>The sialotranscriptome of Amblyomma triste, Amblyomma parvum and Amblyomma cajennense ticks, uncovered by 454-based RNA-seq.</title>
        <authorList>
            <person name="Garcia G.R."/>
            <person name="Gardinassi L.G."/>
            <person name="Ribeiro J.M."/>
            <person name="Anatriello E."/>
            <person name="Ferreira B.R."/>
            <person name="Moreira H.N."/>
            <person name="Mafra C."/>
            <person name="Olegario M.M."/>
            <person name="Szabo P.J."/>
            <person name="Miranda-Santos I.K."/>
            <person name="Maruyama S.R."/>
        </authorList>
    </citation>
    <scope>NUCLEOTIDE SEQUENCE</scope>
    <source>
        <strain evidence="2">Uberlandia</strain>
        <tissue evidence="2">Salivary glands</tissue>
    </source>
</reference>
<dbReference type="AlphaFoldDB" id="A0A023FR61"/>
<protein>
    <submittedName>
        <fullName evidence="2">Putative secreted protein</fullName>
    </submittedName>
</protein>
<keyword evidence="1" id="KW-0732">Signal</keyword>
<name>A0A023FR61_AMBCJ</name>